<name>A0A845SWY8_9FIRM</name>
<evidence type="ECO:0000313" key="2">
    <source>
        <dbReference type="Proteomes" id="UP000462501"/>
    </source>
</evidence>
<organism evidence="1 2">
    <name type="scientific">Anaerotruncus colihominis</name>
    <dbReference type="NCBI Taxonomy" id="169435"/>
    <lineage>
        <taxon>Bacteria</taxon>
        <taxon>Bacillati</taxon>
        <taxon>Bacillota</taxon>
        <taxon>Clostridia</taxon>
        <taxon>Eubacteriales</taxon>
        <taxon>Oscillospiraceae</taxon>
        <taxon>Anaerotruncus</taxon>
    </lineage>
</organism>
<dbReference type="Proteomes" id="UP000462501">
    <property type="component" value="Unassembled WGS sequence"/>
</dbReference>
<sequence>MIGEKYPFFDVPEDDVSPLFTTKLQEAAHVGCLRGVFDGNGTTTDWIRGNDALKSPAFDTELRDLFEALQQDGPLKDFQSMRQFCLEHPQARMSGRQTFYAFRIDTQRHRYHLRFFPQKRKFHIFCYQVDRMREDLPKPDFNYTYRKKIKKKKNRGERT</sequence>
<protein>
    <submittedName>
        <fullName evidence="1">Uncharacterized protein</fullName>
    </submittedName>
</protein>
<proteinExistence type="predicted"/>
<dbReference type="EMBL" id="VIQT01000009">
    <property type="protein sequence ID" value="NDO39000.1"/>
    <property type="molecule type" value="Genomic_DNA"/>
</dbReference>
<dbReference type="AlphaFoldDB" id="A0A845SWY8"/>
<reference evidence="1 2" key="1">
    <citation type="submission" date="2019-06" db="EMBL/GenBank/DDBJ databases">
        <title>Draft genome sequences of 15 bacterial species constituting the stable defined intestinal microbiota of the GM15 gnotobiotic mouse model.</title>
        <authorList>
            <person name="Elie C."/>
            <person name="Mathieu A."/>
            <person name="Saliou A."/>
            <person name="Darnaud M."/>
            <person name="Leulier F."/>
            <person name="Tamellini A."/>
        </authorList>
    </citation>
    <scope>NUCLEOTIDE SEQUENCE [LARGE SCALE GENOMIC DNA]</scope>
    <source>
        <strain evidence="1 2">JM4-15</strain>
    </source>
</reference>
<comment type="caution">
    <text evidence="1">The sequence shown here is derived from an EMBL/GenBank/DDBJ whole genome shotgun (WGS) entry which is preliminary data.</text>
</comment>
<evidence type="ECO:0000313" key="1">
    <source>
        <dbReference type="EMBL" id="NDO39000.1"/>
    </source>
</evidence>
<gene>
    <name evidence="1" type="ORF">FMM72_06975</name>
</gene>
<accession>A0A845SWY8</accession>
<dbReference type="RefSeq" id="WP_162220978.1">
    <property type="nucleotide sequence ID" value="NZ_JANJZM010000012.1"/>
</dbReference>